<dbReference type="Gene3D" id="3.30.420.10">
    <property type="entry name" value="Ribonuclease H-like superfamily/Ribonuclease H"/>
    <property type="match status" value="1"/>
</dbReference>
<dbReference type="GO" id="GO:0045004">
    <property type="term" value="P:DNA replication proofreading"/>
    <property type="evidence" value="ECO:0007669"/>
    <property type="project" value="TreeGrafter"/>
</dbReference>
<keyword evidence="5" id="KW-1185">Reference proteome</keyword>
<protein>
    <submittedName>
        <fullName evidence="4">3'-5' exonuclease</fullName>
    </submittedName>
</protein>
<evidence type="ECO:0000313" key="5">
    <source>
        <dbReference type="Proteomes" id="UP000676409"/>
    </source>
</evidence>
<evidence type="ECO:0000256" key="1">
    <source>
        <dbReference type="ARBA" id="ARBA00025483"/>
    </source>
</evidence>
<dbReference type="GO" id="GO:0005829">
    <property type="term" value="C:cytosol"/>
    <property type="evidence" value="ECO:0007669"/>
    <property type="project" value="TreeGrafter"/>
</dbReference>
<organism evidence="4 5">
    <name type="scientific">Phenylobacterium montanum</name>
    <dbReference type="NCBI Taxonomy" id="2823693"/>
    <lineage>
        <taxon>Bacteria</taxon>
        <taxon>Pseudomonadati</taxon>
        <taxon>Pseudomonadota</taxon>
        <taxon>Alphaproteobacteria</taxon>
        <taxon>Caulobacterales</taxon>
        <taxon>Caulobacteraceae</taxon>
        <taxon>Phenylobacterium</taxon>
    </lineage>
</organism>
<dbReference type="PANTHER" id="PTHR30231:SF37">
    <property type="entry name" value="EXODEOXYRIBONUCLEASE 10"/>
    <property type="match status" value="1"/>
</dbReference>
<proteinExistence type="predicted"/>
<dbReference type="Pfam" id="PF00929">
    <property type="entry name" value="RNase_T"/>
    <property type="match status" value="1"/>
</dbReference>
<name>A0A975G4J4_9CAUL</name>
<gene>
    <name evidence="4" type="ORF">KCG34_10855</name>
</gene>
<keyword evidence="4" id="KW-0378">Hydrolase</keyword>
<dbReference type="AlphaFoldDB" id="A0A975G4J4"/>
<keyword evidence="4" id="KW-0269">Exonuclease</keyword>
<dbReference type="NCBIfam" id="NF006615">
    <property type="entry name" value="PRK09182.1"/>
    <property type="match status" value="1"/>
</dbReference>
<accession>A0A975G4J4</accession>
<sequence length="296" mass="33447">MDSAELERLAARLEKSGRYRVLRKLQPRRTLIEPDGSRTRQGLFVDVETTGLDPQSDEIIELAMVPFTYGLDGRIFAVGEVFRALREPSKPIPPEVTAITGITNEMVAGQAIDPAEVTRCAAPAAIVVAHNAAFDRRFLERFCETFNTKPWACSMTEVDWASEGFEGVKLPYLATGAGFFYDKHRAEQDCLAAIELLSRPLPRSGQLAFAKLLEHARRPTWRIWAVNSPFDLKEILKARGYRWNGEGTASPKAWYIDVADADREAELNFLQAEIYRGEIHLPVRRIEAHDRFSDRI</sequence>
<feature type="domain" description="Exonuclease" evidence="3">
    <location>
        <begin position="41"/>
        <end position="206"/>
    </location>
</feature>
<dbReference type="PANTHER" id="PTHR30231">
    <property type="entry name" value="DNA POLYMERASE III SUBUNIT EPSILON"/>
    <property type="match status" value="1"/>
</dbReference>
<keyword evidence="4" id="KW-0540">Nuclease</keyword>
<dbReference type="EMBL" id="CP073078">
    <property type="protein sequence ID" value="QUD90745.1"/>
    <property type="molecule type" value="Genomic_DNA"/>
</dbReference>
<reference evidence="4" key="1">
    <citation type="submission" date="2021-04" db="EMBL/GenBank/DDBJ databases">
        <title>The complete genome sequence of Caulobacter sp. S6.</title>
        <authorList>
            <person name="Tang Y."/>
            <person name="Ouyang W."/>
            <person name="Liu Q."/>
            <person name="Huang B."/>
            <person name="Guo Z."/>
            <person name="Lei P."/>
        </authorList>
    </citation>
    <scope>NUCLEOTIDE SEQUENCE</scope>
    <source>
        <strain evidence="4">S6</strain>
    </source>
</reference>
<dbReference type="SMART" id="SM00479">
    <property type="entry name" value="EXOIII"/>
    <property type="match status" value="1"/>
</dbReference>
<dbReference type="InterPro" id="IPR036397">
    <property type="entry name" value="RNaseH_sf"/>
</dbReference>
<evidence type="ECO:0000259" key="3">
    <source>
        <dbReference type="SMART" id="SM00479"/>
    </source>
</evidence>
<evidence type="ECO:0000313" key="4">
    <source>
        <dbReference type="EMBL" id="QUD90745.1"/>
    </source>
</evidence>
<dbReference type="KEGG" id="caul:KCG34_10855"/>
<evidence type="ECO:0000256" key="2">
    <source>
        <dbReference type="ARBA" id="ARBA00026073"/>
    </source>
</evidence>
<dbReference type="Proteomes" id="UP000676409">
    <property type="component" value="Chromosome"/>
</dbReference>
<dbReference type="InterPro" id="IPR012337">
    <property type="entry name" value="RNaseH-like_sf"/>
</dbReference>
<comment type="subunit">
    <text evidence="2">DNA polymerase III contains a core (composed of alpha, epsilon and theta chains) that associates with a tau subunit. This core dimerizes to form the POLIII' complex. PolIII' associates with the gamma complex (composed of gamma, delta, delta', psi and chi chains) and with the beta chain to form the complete DNA polymerase III complex.</text>
</comment>
<comment type="function">
    <text evidence="1">DNA polymerase III is a complex, multichain enzyme responsible for most of the replicative synthesis in bacteria. The epsilon subunit contain the editing function and is a proofreading 3'-5' exonuclease.</text>
</comment>
<dbReference type="FunFam" id="3.30.420.10:FF:000045">
    <property type="entry name" value="3'-5' exonuclease DinG"/>
    <property type="match status" value="1"/>
</dbReference>
<dbReference type="SUPFAM" id="SSF53098">
    <property type="entry name" value="Ribonuclease H-like"/>
    <property type="match status" value="1"/>
</dbReference>
<dbReference type="GO" id="GO:0008408">
    <property type="term" value="F:3'-5' exonuclease activity"/>
    <property type="evidence" value="ECO:0007669"/>
    <property type="project" value="TreeGrafter"/>
</dbReference>
<dbReference type="InterPro" id="IPR013520">
    <property type="entry name" value="Ribonucl_H"/>
</dbReference>
<dbReference type="CDD" id="cd06127">
    <property type="entry name" value="DEDDh"/>
    <property type="match status" value="1"/>
</dbReference>
<dbReference type="GO" id="GO:0003676">
    <property type="term" value="F:nucleic acid binding"/>
    <property type="evidence" value="ECO:0007669"/>
    <property type="project" value="InterPro"/>
</dbReference>